<dbReference type="GO" id="GO:0004803">
    <property type="term" value="F:transposase activity"/>
    <property type="evidence" value="ECO:0007669"/>
    <property type="project" value="InterPro"/>
</dbReference>
<dbReference type="InterPro" id="IPR003346">
    <property type="entry name" value="Transposase_20"/>
</dbReference>
<evidence type="ECO:0000259" key="1">
    <source>
        <dbReference type="Pfam" id="PF02371"/>
    </source>
</evidence>
<dbReference type="GO" id="GO:0003677">
    <property type="term" value="F:DNA binding"/>
    <property type="evidence" value="ECO:0007669"/>
    <property type="project" value="InterPro"/>
</dbReference>
<dbReference type="AlphaFoldDB" id="A0A239EU26"/>
<dbReference type="PANTHER" id="PTHR33055">
    <property type="entry name" value="TRANSPOSASE FOR INSERTION SEQUENCE ELEMENT IS1111A"/>
    <property type="match status" value="1"/>
</dbReference>
<dbReference type="InterPro" id="IPR047650">
    <property type="entry name" value="Transpos_IS110"/>
</dbReference>
<dbReference type="PANTHER" id="PTHR33055:SF3">
    <property type="entry name" value="PUTATIVE TRANSPOSASE FOR IS117-RELATED"/>
    <property type="match status" value="1"/>
</dbReference>
<evidence type="ECO:0000313" key="3">
    <source>
        <dbReference type="Proteomes" id="UP000198282"/>
    </source>
</evidence>
<dbReference type="Proteomes" id="UP000198282">
    <property type="component" value="Unassembled WGS sequence"/>
</dbReference>
<accession>A0A239EU26</accession>
<protein>
    <submittedName>
        <fullName evidence="2">Transposase IS116/IS110/IS902 family protein</fullName>
    </submittedName>
</protein>
<reference evidence="2 3" key="1">
    <citation type="submission" date="2017-06" db="EMBL/GenBank/DDBJ databases">
        <authorList>
            <person name="Kim H.J."/>
            <person name="Triplett B.A."/>
        </authorList>
    </citation>
    <scope>NUCLEOTIDE SEQUENCE [LARGE SCALE GENOMIC DNA]</scope>
    <source>
        <strain evidence="2 3">CGMCC 4.2132</strain>
    </source>
</reference>
<keyword evidence="3" id="KW-1185">Reference proteome</keyword>
<evidence type="ECO:0000313" key="2">
    <source>
        <dbReference type="EMBL" id="SNS47931.1"/>
    </source>
</evidence>
<dbReference type="Pfam" id="PF02371">
    <property type="entry name" value="Transposase_20"/>
    <property type="match status" value="1"/>
</dbReference>
<dbReference type="GO" id="GO:0006313">
    <property type="term" value="P:DNA transposition"/>
    <property type="evidence" value="ECO:0007669"/>
    <property type="project" value="InterPro"/>
</dbReference>
<feature type="domain" description="Transposase IS116/IS110/IS902 C-terminal" evidence="1">
    <location>
        <begin position="103"/>
        <end position="164"/>
    </location>
</feature>
<organism evidence="2 3">
    <name type="scientific">Streptosporangium subroseum</name>
    <dbReference type="NCBI Taxonomy" id="106412"/>
    <lineage>
        <taxon>Bacteria</taxon>
        <taxon>Bacillati</taxon>
        <taxon>Actinomycetota</taxon>
        <taxon>Actinomycetes</taxon>
        <taxon>Streptosporangiales</taxon>
        <taxon>Streptosporangiaceae</taxon>
        <taxon>Streptosporangium</taxon>
    </lineage>
</organism>
<gene>
    <name evidence="2" type="ORF">SAMN05216276_101059</name>
</gene>
<proteinExistence type="predicted"/>
<dbReference type="EMBL" id="FZOD01000010">
    <property type="protein sequence ID" value="SNS47931.1"/>
    <property type="molecule type" value="Genomic_DNA"/>
</dbReference>
<dbReference type="RefSeq" id="WP_179282016.1">
    <property type="nucleotide sequence ID" value="NZ_FZOD01000010.1"/>
</dbReference>
<name>A0A239EU26_9ACTN</name>
<sequence length="182" mass="19362">MTCREARAILAIAPTPQAAAAPTPPQIRAALADSGRVYHLDTWTEKIHAGLRVPHLRQPAPVEEAFGRHSIALLAILDAICAAAAAFHEATVTAFRSHPEHPIITSFPRLGDLTGARLLAEIGDDRTRFADARAIKAYAGAAPVTRASGRSHAVVHRRVKNRCLAAVGYVWAFAAGAARIST</sequence>